<dbReference type="PANTHER" id="PTHR11267:SF181">
    <property type="entry name" value="OPTOMOTOR-BLIND PROTEIN"/>
    <property type="match status" value="1"/>
</dbReference>
<name>Q70TF6_SUBDO</name>
<proteinExistence type="evidence at transcript level"/>
<comment type="subcellular location">
    <subcellularLocation>
        <location evidence="1 6">Nucleus</location>
    </subcellularLocation>
</comment>
<evidence type="ECO:0000256" key="1">
    <source>
        <dbReference type="ARBA" id="ARBA00004123"/>
    </source>
</evidence>
<comment type="caution">
    <text evidence="6">Lacks conserved residue(s) required for the propagation of feature annotation.</text>
</comment>
<dbReference type="InterPro" id="IPR018186">
    <property type="entry name" value="TF_T-box_CS"/>
</dbReference>
<dbReference type="InterPro" id="IPR036960">
    <property type="entry name" value="T-box_sf"/>
</dbReference>
<evidence type="ECO:0000256" key="4">
    <source>
        <dbReference type="ARBA" id="ARBA00023163"/>
    </source>
</evidence>
<organism evidence="8">
    <name type="scientific">Suberites domuncula</name>
    <name type="common">Sponge</name>
    <dbReference type="NCBI Taxonomy" id="55567"/>
    <lineage>
        <taxon>Eukaryota</taxon>
        <taxon>Metazoa</taxon>
        <taxon>Porifera</taxon>
        <taxon>Demospongiae</taxon>
        <taxon>Heteroscleromorpha</taxon>
        <taxon>Suberitida</taxon>
        <taxon>Suberitidae</taxon>
        <taxon>Suberites</taxon>
    </lineage>
</organism>
<sequence>MEALHKVLCPKDAQNITTLTWKELQAALAEQDKNCACSVQPEVELVNAELWKEFHSNTNEMIITKAGRRMFPLLELSFQNLDRKATYILLLALRTKDNRRWRFLNGEWQGSVPGVGSVTGEGGEGKGSVYVHPSSPSTGEEWMRLGPVGFTKLKLSNKGNNGGKVKLSSLHHYQPLVCLVKLPPDESSLQEHKQRHDHGKTTAHPVLEITTNEFPETQFIAVTAYQNDMITQMKIKHNPFAKAFLPNQLQDTTSASPIKQPLPIATSTSMYTHHTAPSQDYPLTCNPSVYPWPMADEQGIRVQPLNLASGNYSDTYAPPPCLDYNYEPCINCVPYPS</sequence>
<dbReference type="GO" id="GO:0005634">
    <property type="term" value="C:nucleus"/>
    <property type="evidence" value="ECO:0007669"/>
    <property type="project" value="UniProtKB-SubCell"/>
</dbReference>
<evidence type="ECO:0000313" key="8">
    <source>
        <dbReference type="EMBL" id="CAD66614.1"/>
    </source>
</evidence>
<keyword evidence="2" id="KW-0805">Transcription regulation</keyword>
<dbReference type="EMBL" id="AJ544242">
    <property type="protein sequence ID" value="CAD66614.1"/>
    <property type="molecule type" value="mRNA"/>
</dbReference>
<dbReference type="PRINTS" id="PR00937">
    <property type="entry name" value="TBOX"/>
</dbReference>
<dbReference type="SMART" id="SM00425">
    <property type="entry name" value="TBOX"/>
    <property type="match status" value="1"/>
</dbReference>
<dbReference type="AlphaFoldDB" id="Q70TF6"/>
<dbReference type="GO" id="GO:0000978">
    <property type="term" value="F:RNA polymerase II cis-regulatory region sequence-specific DNA binding"/>
    <property type="evidence" value="ECO:0007669"/>
    <property type="project" value="InterPro"/>
</dbReference>
<gene>
    <name evidence="8" type="primary">bra</name>
</gene>
<evidence type="ECO:0000256" key="3">
    <source>
        <dbReference type="ARBA" id="ARBA00023125"/>
    </source>
</evidence>
<dbReference type="PANTHER" id="PTHR11267">
    <property type="entry name" value="T-BOX PROTEIN-RELATED"/>
    <property type="match status" value="1"/>
</dbReference>
<dbReference type="CDD" id="cd20192">
    <property type="entry name" value="T-box_TBXT_TBX19-like"/>
    <property type="match status" value="1"/>
</dbReference>
<keyword evidence="4" id="KW-0804">Transcription</keyword>
<dbReference type="PROSITE" id="PS01283">
    <property type="entry name" value="TBOX_1"/>
    <property type="match status" value="1"/>
</dbReference>
<evidence type="ECO:0000256" key="2">
    <source>
        <dbReference type="ARBA" id="ARBA00023015"/>
    </source>
</evidence>
<reference evidence="8" key="1">
    <citation type="journal article" date="2003" name="Dev. Genes Evol.">
        <title>Isolation and characterization of two T-box genes from sponges, the phylogenetically oldest metazoan taxon.</title>
        <authorList>
            <person name="Adell T."/>
            <person name="Grebenjuk V.A."/>
            <person name="Wiens M."/>
            <person name="Muller W.E."/>
        </authorList>
    </citation>
    <scope>NUCLEOTIDE SEQUENCE</scope>
</reference>
<dbReference type="GO" id="GO:0000981">
    <property type="term" value="F:DNA-binding transcription factor activity, RNA polymerase II-specific"/>
    <property type="evidence" value="ECO:0007669"/>
    <property type="project" value="TreeGrafter"/>
</dbReference>
<evidence type="ECO:0000256" key="6">
    <source>
        <dbReference type="PROSITE-ProRule" id="PRU00201"/>
    </source>
</evidence>
<accession>Q70TF6</accession>
<evidence type="ECO:0000259" key="7">
    <source>
        <dbReference type="PROSITE" id="PS50252"/>
    </source>
</evidence>
<dbReference type="GO" id="GO:0000785">
    <property type="term" value="C:chromatin"/>
    <property type="evidence" value="ECO:0007669"/>
    <property type="project" value="TreeGrafter"/>
</dbReference>
<evidence type="ECO:0000256" key="5">
    <source>
        <dbReference type="ARBA" id="ARBA00023242"/>
    </source>
</evidence>
<dbReference type="Gene3D" id="2.60.40.820">
    <property type="entry name" value="Transcription factor, T-box"/>
    <property type="match status" value="1"/>
</dbReference>
<dbReference type="GO" id="GO:0045893">
    <property type="term" value="P:positive regulation of DNA-templated transcription"/>
    <property type="evidence" value="ECO:0007669"/>
    <property type="project" value="InterPro"/>
</dbReference>
<dbReference type="PROSITE" id="PS50252">
    <property type="entry name" value="TBOX_3"/>
    <property type="match status" value="1"/>
</dbReference>
<dbReference type="SUPFAM" id="SSF49417">
    <property type="entry name" value="p53-like transcription factors"/>
    <property type="match status" value="1"/>
</dbReference>
<dbReference type="InterPro" id="IPR046360">
    <property type="entry name" value="T-box_DNA-bd"/>
</dbReference>
<dbReference type="GO" id="GO:0001708">
    <property type="term" value="P:cell fate specification"/>
    <property type="evidence" value="ECO:0007669"/>
    <property type="project" value="TreeGrafter"/>
</dbReference>
<protein>
    <submittedName>
        <fullName evidence="8">Brachyury protein</fullName>
    </submittedName>
</protein>
<dbReference type="Pfam" id="PF00907">
    <property type="entry name" value="T-box"/>
    <property type="match status" value="1"/>
</dbReference>
<keyword evidence="3 6" id="KW-0238">DNA-binding</keyword>
<dbReference type="InterPro" id="IPR001699">
    <property type="entry name" value="TF_T-box"/>
</dbReference>
<dbReference type="InterPro" id="IPR008967">
    <property type="entry name" value="p53-like_TF_DNA-bd_sf"/>
</dbReference>
<keyword evidence="5 6" id="KW-0539">Nucleus</keyword>
<feature type="domain" description="T-box" evidence="7">
    <location>
        <begin position="45"/>
        <end position="246"/>
    </location>
</feature>